<evidence type="ECO:0000259" key="14">
    <source>
        <dbReference type="SMART" id="SM01011"/>
    </source>
</evidence>
<dbReference type="GO" id="GO:0006508">
    <property type="term" value="P:proteolysis"/>
    <property type="evidence" value="ECO:0007669"/>
    <property type="project" value="UniProtKB-KW"/>
</dbReference>
<dbReference type="Gene3D" id="3.40.350.10">
    <property type="entry name" value="Creatinase/prolidase N-terminal domain"/>
    <property type="match status" value="1"/>
</dbReference>
<dbReference type="Proteomes" id="UP001274830">
    <property type="component" value="Unassembled WGS sequence"/>
</dbReference>
<dbReference type="Pfam" id="PF00557">
    <property type="entry name" value="Peptidase_M24"/>
    <property type="match status" value="1"/>
</dbReference>
<dbReference type="SMART" id="SM01011">
    <property type="entry name" value="AMP_N"/>
    <property type="match status" value="1"/>
</dbReference>
<dbReference type="GO" id="GO:0070006">
    <property type="term" value="F:metalloaminopeptidase activity"/>
    <property type="evidence" value="ECO:0007669"/>
    <property type="project" value="InterPro"/>
</dbReference>
<dbReference type="InterPro" id="IPR029149">
    <property type="entry name" value="Creatin/AminoP/Spt16_N"/>
</dbReference>
<feature type="domain" description="Aminopeptidase P N-terminal" evidence="14">
    <location>
        <begin position="63"/>
        <end position="190"/>
    </location>
</feature>
<keyword evidence="10" id="KW-0482">Metalloprotease</keyword>
<keyword evidence="9" id="KW-0378">Hydrolase</keyword>
<dbReference type="SUPFAM" id="SSF55920">
    <property type="entry name" value="Creatinase/aminopeptidase"/>
    <property type="match status" value="1"/>
</dbReference>
<comment type="caution">
    <text evidence="15">The sequence shown here is derived from an EMBL/GenBank/DDBJ whole genome shotgun (WGS) entry which is preliminary data.</text>
</comment>
<gene>
    <name evidence="15" type="ORF">LTR78_001166</name>
</gene>
<accession>A0AAE0WV29</accession>
<evidence type="ECO:0000256" key="3">
    <source>
        <dbReference type="ARBA" id="ARBA00002443"/>
    </source>
</evidence>
<dbReference type="EC" id="3.4.11.9" evidence="5"/>
<keyword evidence="16" id="KW-1185">Reference proteome</keyword>
<comment type="catalytic activity">
    <reaction evidence="1">
        <text>Release of any N-terminal amino acid, including proline, that is linked to proline, even from a dipeptide or tripeptide.</text>
        <dbReference type="EC" id="3.4.11.9"/>
    </reaction>
</comment>
<evidence type="ECO:0000256" key="8">
    <source>
        <dbReference type="ARBA" id="ARBA00022723"/>
    </source>
</evidence>
<evidence type="ECO:0000256" key="9">
    <source>
        <dbReference type="ARBA" id="ARBA00022801"/>
    </source>
</evidence>
<name>A0AAE0WV29_9PEZI</name>
<evidence type="ECO:0000256" key="11">
    <source>
        <dbReference type="ARBA" id="ARBA00023211"/>
    </source>
</evidence>
<comment type="cofactor">
    <cofactor evidence="2">
        <name>Mn(2+)</name>
        <dbReference type="ChEBI" id="CHEBI:29035"/>
    </cofactor>
</comment>
<dbReference type="InterPro" id="IPR036005">
    <property type="entry name" value="Creatinase/aminopeptidase-like"/>
</dbReference>
<dbReference type="GO" id="GO:0030145">
    <property type="term" value="F:manganese ion binding"/>
    <property type="evidence" value="ECO:0007669"/>
    <property type="project" value="InterPro"/>
</dbReference>
<keyword evidence="7" id="KW-0645">Protease</keyword>
<dbReference type="EMBL" id="JAUTXT010000003">
    <property type="protein sequence ID" value="KAK3678713.1"/>
    <property type="molecule type" value="Genomic_DNA"/>
</dbReference>
<evidence type="ECO:0000256" key="5">
    <source>
        <dbReference type="ARBA" id="ARBA00012574"/>
    </source>
</evidence>
<keyword evidence="6" id="KW-0031">Aminopeptidase</keyword>
<dbReference type="Gene3D" id="3.90.230.10">
    <property type="entry name" value="Creatinase/methionine aminopeptidase superfamily"/>
    <property type="match status" value="1"/>
</dbReference>
<dbReference type="Pfam" id="PF05195">
    <property type="entry name" value="AMP_N"/>
    <property type="match status" value="1"/>
</dbReference>
<dbReference type="SUPFAM" id="SSF53092">
    <property type="entry name" value="Creatinase/prolidase N-terminal domain"/>
    <property type="match status" value="1"/>
</dbReference>
<dbReference type="PANTHER" id="PTHR43226:SF3">
    <property type="entry name" value="XAA-PRO AMINOPEPTIDASE AN0832-RELATED"/>
    <property type="match status" value="1"/>
</dbReference>
<evidence type="ECO:0000256" key="7">
    <source>
        <dbReference type="ARBA" id="ARBA00022670"/>
    </source>
</evidence>
<dbReference type="InterPro" id="IPR052433">
    <property type="entry name" value="X-Pro_dipept-like"/>
</dbReference>
<dbReference type="InterPro" id="IPR000994">
    <property type="entry name" value="Pept_M24"/>
</dbReference>
<keyword evidence="8" id="KW-0479">Metal-binding</keyword>
<dbReference type="PANTHER" id="PTHR43226">
    <property type="entry name" value="XAA-PRO AMINOPEPTIDASE 3"/>
    <property type="match status" value="1"/>
</dbReference>
<keyword evidence="11" id="KW-0464">Manganese</keyword>
<reference evidence="15" key="1">
    <citation type="submission" date="2023-07" db="EMBL/GenBank/DDBJ databases">
        <title>Black Yeasts Isolated from many extreme environments.</title>
        <authorList>
            <person name="Coleine C."/>
            <person name="Stajich J.E."/>
            <person name="Selbmann L."/>
        </authorList>
    </citation>
    <scope>NUCLEOTIDE SEQUENCE</scope>
    <source>
        <strain evidence="15">CCFEE 5485</strain>
    </source>
</reference>
<evidence type="ECO:0000256" key="4">
    <source>
        <dbReference type="ARBA" id="ARBA00008766"/>
    </source>
</evidence>
<dbReference type="AlphaFoldDB" id="A0AAE0WV29"/>
<evidence type="ECO:0000256" key="1">
    <source>
        <dbReference type="ARBA" id="ARBA00001424"/>
    </source>
</evidence>
<sequence length="584" mass="65820">MPIKTVYTWLPVTVAMYPETVPIVGEHDFGKVASIPEHLPHSTASNTSLPLRLHTEGHGIDKYPAKVHARRVAEELGDVKGLIVLAAAQSILWPDSDMPQPFRQDRYFYYLSGCNEPGCYVTYDLQRDVLTLWLPTINKTRVVWQGRGSTVEEALEKYDIDEAKYLTHETMEPRIVRRGHQPSRHNRDLLINYICSITGHSDEVAALSSEHLYCDRLVSKFCPKHQRKNLRYAIDTCRVIKDEHEINLTRKANNTTAAGHEAVLQHLHQLTNEAEVEAEYMRICIAHHAKEQAYSPIAGSGPNAGVLHYVANNERFGDRKMMVLDAGCEVSCYASDVTRTLPLNRKKPGHWPSKECENVYRVVEGVQEACIALMKPGNSFRDIAWHATNMTTRGLLDLGVLKGDCEEVLAQGTWRAFFPHGLGHHMGLEVHDVSPGPRPKEDSSKSMSVEDSHIAVLPPSWQLMSSWLATETLPTSTSGARPDYALLKPGMIITVEPGIYFNSFLLENFFLNDPKHAQFIDKEVLERYMDVGGVRIEDDILVTKDGYENLTVAPKGEAMLQCIRRGAEEAARRERGEMYREAMP</sequence>
<evidence type="ECO:0000256" key="10">
    <source>
        <dbReference type="ARBA" id="ARBA00023049"/>
    </source>
</evidence>
<dbReference type="InterPro" id="IPR007865">
    <property type="entry name" value="Aminopep_P_N"/>
</dbReference>
<comment type="similarity">
    <text evidence="4">Belongs to the peptidase M24B family.</text>
</comment>
<evidence type="ECO:0000256" key="12">
    <source>
        <dbReference type="ARBA" id="ARBA00030849"/>
    </source>
</evidence>
<comment type="function">
    <text evidence="3">Catalyzes the removal of a penultimate prolyl residue from the N-termini of peptides.</text>
</comment>
<evidence type="ECO:0000256" key="13">
    <source>
        <dbReference type="ARBA" id="ARBA00032413"/>
    </source>
</evidence>
<organism evidence="15 16">
    <name type="scientific">Recurvomyces mirabilis</name>
    <dbReference type="NCBI Taxonomy" id="574656"/>
    <lineage>
        <taxon>Eukaryota</taxon>
        <taxon>Fungi</taxon>
        <taxon>Dikarya</taxon>
        <taxon>Ascomycota</taxon>
        <taxon>Pezizomycotina</taxon>
        <taxon>Dothideomycetes</taxon>
        <taxon>Dothideomycetidae</taxon>
        <taxon>Mycosphaerellales</taxon>
        <taxon>Teratosphaeriaceae</taxon>
        <taxon>Recurvomyces</taxon>
    </lineage>
</organism>
<evidence type="ECO:0000313" key="15">
    <source>
        <dbReference type="EMBL" id="KAK3678713.1"/>
    </source>
</evidence>
<proteinExistence type="inferred from homology"/>
<evidence type="ECO:0000256" key="2">
    <source>
        <dbReference type="ARBA" id="ARBA00001936"/>
    </source>
</evidence>
<evidence type="ECO:0000313" key="16">
    <source>
        <dbReference type="Proteomes" id="UP001274830"/>
    </source>
</evidence>
<protein>
    <recommendedName>
        <fullName evidence="5">Xaa-Pro aminopeptidase</fullName>
        <ecNumber evidence="5">3.4.11.9</ecNumber>
    </recommendedName>
    <alternativeName>
        <fullName evidence="12">Aminoacylproline aminopeptidase</fullName>
    </alternativeName>
    <alternativeName>
        <fullName evidence="13">Prolidase</fullName>
    </alternativeName>
</protein>
<evidence type="ECO:0000256" key="6">
    <source>
        <dbReference type="ARBA" id="ARBA00022438"/>
    </source>
</evidence>
<dbReference type="CDD" id="cd01087">
    <property type="entry name" value="Prolidase"/>
    <property type="match status" value="1"/>
</dbReference>